<sequence length="167" mass="17536">MGRRIQTMLKSIRRTVVAIASLGVIATGLAVVDSSLPTSMAGDPDAGWGAESLAEGSGQSSGFSLIGIANACGLGASSCFKCHDGNRAEAPNMDESAAPWHIQHDKVNHSCNGCHDGNPRIIRKSMAHRNLIANPNETPDQSCASCHDGDEADEYLQRYLTAASGEK</sequence>
<keyword evidence="2" id="KW-1185">Reference proteome</keyword>
<protein>
    <submittedName>
        <fullName evidence="1">Uncharacterized protein</fullName>
    </submittedName>
</protein>
<dbReference type="EMBL" id="FMWD01000004">
    <property type="protein sequence ID" value="SCZ58007.1"/>
    <property type="molecule type" value="Genomic_DNA"/>
</dbReference>
<organism evidence="1 2">
    <name type="scientific">Thiohalomonas denitrificans</name>
    <dbReference type="NCBI Taxonomy" id="415747"/>
    <lineage>
        <taxon>Bacteria</taxon>
        <taxon>Pseudomonadati</taxon>
        <taxon>Pseudomonadota</taxon>
        <taxon>Gammaproteobacteria</taxon>
        <taxon>Thiohalomonadales</taxon>
        <taxon>Thiohalomonadaceae</taxon>
        <taxon>Thiohalomonas</taxon>
    </lineage>
</organism>
<accession>A0A1G5Q8K5</accession>
<dbReference type="Proteomes" id="UP000199648">
    <property type="component" value="Unassembled WGS sequence"/>
</dbReference>
<evidence type="ECO:0000313" key="2">
    <source>
        <dbReference type="Proteomes" id="UP000199648"/>
    </source>
</evidence>
<dbReference type="AlphaFoldDB" id="A0A1G5Q8K5"/>
<gene>
    <name evidence="1" type="ORF">SAMN03097708_01574</name>
</gene>
<dbReference type="SUPFAM" id="SSF48695">
    <property type="entry name" value="Multiheme cytochromes"/>
    <property type="match status" value="1"/>
</dbReference>
<dbReference type="STRING" id="415747.SAMN03097708_01574"/>
<name>A0A1G5Q8K5_9GAMM</name>
<dbReference type="InterPro" id="IPR036280">
    <property type="entry name" value="Multihaem_cyt_sf"/>
</dbReference>
<reference evidence="1 2" key="1">
    <citation type="submission" date="2016-10" db="EMBL/GenBank/DDBJ databases">
        <authorList>
            <person name="de Groot N.N."/>
        </authorList>
    </citation>
    <scope>NUCLEOTIDE SEQUENCE [LARGE SCALE GENOMIC DNA]</scope>
    <source>
        <strain evidence="1 2">HLD2</strain>
    </source>
</reference>
<dbReference type="Gene3D" id="3.90.10.10">
    <property type="entry name" value="Cytochrome C3"/>
    <property type="match status" value="1"/>
</dbReference>
<proteinExistence type="predicted"/>
<evidence type="ECO:0000313" key="1">
    <source>
        <dbReference type="EMBL" id="SCZ58007.1"/>
    </source>
</evidence>